<dbReference type="PRINTS" id="PR01438">
    <property type="entry name" value="UNVRSLSTRESS"/>
</dbReference>
<dbReference type="InterPro" id="IPR006015">
    <property type="entry name" value="Universal_stress_UspA"/>
</dbReference>
<sequence>MYKNVLVPIVFDDDHDASDAIEIAKAISADGASITLLHVMDEIPSYALSYLSDEYLTNARLAIVTEMEKMVSDVENGHADVVNGHSGRTILEYADEKKNDCIVITSHTPGMQDYLLGSTASKVVRHAKCSVHVVR</sequence>
<comment type="similarity">
    <text evidence="1">Belongs to the universal stress protein A family.</text>
</comment>
<dbReference type="Proteomes" id="UP000777935">
    <property type="component" value="Unassembled WGS sequence"/>
</dbReference>
<dbReference type="EMBL" id="JABUFE010000002">
    <property type="protein sequence ID" value="NSX54317.1"/>
    <property type="molecule type" value="Genomic_DNA"/>
</dbReference>
<reference evidence="3 4" key="1">
    <citation type="submission" date="2020-06" db="EMBL/GenBank/DDBJ databases">
        <title>Sulfitobacter algicola sp. nov., isolated from green algae.</title>
        <authorList>
            <person name="Wang C."/>
        </authorList>
    </citation>
    <scope>NUCLEOTIDE SEQUENCE [LARGE SCALE GENOMIC DNA]</scope>
    <source>
        <strain evidence="3 4">1151</strain>
    </source>
</reference>
<protein>
    <submittedName>
        <fullName evidence="3">Universal stress protein</fullName>
    </submittedName>
</protein>
<evidence type="ECO:0000313" key="4">
    <source>
        <dbReference type="Proteomes" id="UP000777935"/>
    </source>
</evidence>
<feature type="domain" description="UspA" evidence="2">
    <location>
        <begin position="1"/>
        <end position="135"/>
    </location>
</feature>
<dbReference type="Pfam" id="PF00582">
    <property type="entry name" value="Usp"/>
    <property type="match status" value="1"/>
</dbReference>
<name>A0ABX2IN55_9RHOB</name>
<dbReference type="CDD" id="cd00293">
    <property type="entry name" value="USP-like"/>
    <property type="match status" value="1"/>
</dbReference>
<dbReference type="SUPFAM" id="SSF52402">
    <property type="entry name" value="Adenine nucleotide alpha hydrolases-like"/>
    <property type="match status" value="1"/>
</dbReference>
<dbReference type="PANTHER" id="PTHR46268">
    <property type="entry name" value="STRESS RESPONSE PROTEIN NHAX"/>
    <property type="match status" value="1"/>
</dbReference>
<proteinExistence type="inferred from homology"/>
<keyword evidence="4" id="KW-1185">Reference proteome</keyword>
<gene>
    <name evidence="3" type="ORF">HRQ87_05840</name>
</gene>
<dbReference type="InterPro" id="IPR014729">
    <property type="entry name" value="Rossmann-like_a/b/a_fold"/>
</dbReference>
<dbReference type="PANTHER" id="PTHR46268:SF6">
    <property type="entry name" value="UNIVERSAL STRESS PROTEIN UP12"/>
    <property type="match status" value="1"/>
</dbReference>
<dbReference type="RefSeq" id="WP_174136194.1">
    <property type="nucleotide sequence ID" value="NZ_JABUFE010000002.1"/>
</dbReference>
<comment type="caution">
    <text evidence="3">The sequence shown here is derived from an EMBL/GenBank/DDBJ whole genome shotgun (WGS) entry which is preliminary data.</text>
</comment>
<accession>A0ABX2IN55</accession>
<organism evidence="3 4">
    <name type="scientific">Parasulfitobacter algicola</name>
    <dbReference type="NCBI Taxonomy" id="2614809"/>
    <lineage>
        <taxon>Bacteria</taxon>
        <taxon>Pseudomonadati</taxon>
        <taxon>Pseudomonadota</taxon>
        <taxon>Alphaproteobacteria</taxon>
        <taxon>Rhodobacterales</taxon>
        <taxon>Roseobacteraceae</taxon>
        <taxon>Parasulfitobacter</taxon>
    </lineage>
</organism>
<dbReference type="Gene3D" id="3.40.50.620">
    <property type="entry name" value="HUPs"/>
    <property type="match status" value="1"/>
</dbReference>
<evidence type="ECO:0000313" key="3">
    <source>
        <dbReference type="EMBL" id="NSX54317.1"/>
    </source>
</evidence>
<dbReference type="InterPro" id="IPR006016">
    <property type="entry name" value="UspA"/>
</dbReference>
<evidence type="ECO:0000256" key="1">
    <source>
        <dbReference type="ARBA" id="ARBA00008791"/>
    </source>
</evidence>
<evidence type="ECO:0000259" key="2">
    <source>
        <dbReference type="Pfam" id="PF00582"/>
    </source>
</evidence>